<evidence type="ECO:0000259" key="1">
    <source>
        <dbReference type="Pfam" id="PF00196"/>
    </source>
</evidence>
<evidence type="ECO:0000313" key="3">
    <source>
        <dbReference type="EMBL" id="QBD78497.1"/>
    </source>
</evidence>
<organism evidence="3 4">
    <name type="scientific">Ktedonosporobacter rubrisoli</name>
    <dbReference type="NCBI Taxonomy" id="2509675"/>
    <lineage>
        <taxon>Bacteria</taxon>
        <taxon>Bacillati</taxon>
        <taxon>Chloroflexota</taxon>
        <taxon>Ktedonobacteria</taxon>
        <taxon>Ktedonobacterales</taxon>
        <taxon>Ktedonosporobacteraceae</taxon>
        <taxon>Ktedonosporobacter</taxon>
    </lineage>
</organism>
<keyword evidence="4" id="KW-1185">Reference proteome</keyword>
<evidence type="ECO:0000313" key="4">
    <source>
        <dbReference type="Proteomes" id="UP000290365"/>
    </source>
</evidence>
<dbReference type="OrthoDB" id="1721221at2"/>
<dbReference type="InterPro" id="IPR019092">
    <property type="entry name" value="SSO2081-like_dom"/>
</dbReference>
<dbReference type="GO" id="GO:0016301">
    <property type="term" value="F:kinase activity"/>
    <property type="evidence" value="ECO:0007669"/>
    <property type="project" value="UniProtKB-KW"/>
</dbReference>
<keyword evidence="3" id="KW-0418">Kinase</keyword>
<dbReference type="AlphaFoldDB" id="A0A4P6JSI7"/>
<dbReference type="EMBL" id="CP035758">
    <property type="protein sequence ID" value="QBD78497.1"/>
    <property type="molecule type" value="Genomic_DNA"/>
</dbReference>
<dbReference type="InterPro" id="IPR036388">
    <property type="entry name" value="WH-like_DNA-bd_sf"/>
</dbReference>
<feature type="domain" description="HTH luxR-type" evidence="1">
    <location>
        <begin position="220"/>
        <end position="259"/>
    </location>
</feature>
<sequence>MITLERKHVLLATLGGQPQVVTFTLDLLLDRFPITDVIVVHPRAAQARLQHSLACLQAEFNGDYYRQAGRIIHFRSQVLQYDGKPMDDIVDDDHADGTLDTLHHLLGELKRQDYCIHLSVSGGRRLMALLATSVAILNFDRHDSIWHIYTPQEIKERAADGKIMHVPTDAGVKLIRAPFPSLGAYTYASPQSFQRAQQEQRLQMDAQQRATCKSVVEQCTPQQLKVLRAFSQGLKPQQVAKQLSVEISTVNSHKTAILQYCRNAWNIASSEQLNYYFLHTKFADYFDNDG</sequence>
<keyword evidence="3" id="KW-0808">Transferase</keyword>
<protein>
    <submittedName>
        <fullName evidence="3">Histidine kinase</fullName>
    </submittedName>
</protein>
<dbReference type="InterPro" id="IPR000792">
    <property type="entry name" value="Tscrpt_reg_LuxR_C"/>
</dbReference>
<proteinExistence type="predicted"/>
<dbReference type="GO" id="GO:0003677">
    <property type="term" value="F:DNA binding"/>
    <property type="evidence" value="ECO:0007669"/>
    <property type="project" value="InterPro"/>
</dbReference>
<feature type="domain" description="CRISPR system ring nuclease SSO2081-like" evidence="2">
    <location>
        <begin position="17"/>
        <end position="188"/>
    </location>
</feature>
<dbReference type="Pfam" id="PF09623">
    <property type="entry name" value="Cas_NE0113"/>
    <property type="match status" value="1"/>
</dbReference>
<dbReference type="Proteomes" id="UP000290365">
    <property type="component" value="Chromosome"/>
</dbReference>
<dbReference type="InterPro" id="IPR016032">
    <property type="entry name" value="Sig_transdc_resp-reg_C-effctor"/>
</dbReference>
<reference evidence="3 4" key="1">
    <citation type="submission" date="2019-01" db="EMBL/GenBank/DDBJ databases">
        <title>Ktedonosporobacter rubrisoli SCAWS-G2.</title>
        <authorList>
            <person name="Huang Y."/>
            <person name="Yan B."/>
        </authorList>
    </citation>
    <scope>NUCLEOTIDE SEQUENCE [LARGE SCALE GENOMIC DNA]</scope>
    <source>
        <strain evidence="3 4">SCAWS-G2</strain>
    </source>
</reference>
<dbReference type="Pfam" id="PF00196">
    <property type="entry name" value="GerE"/>
    <property type="match status" value="1"/>
</dbReference>
<gene>
    <name evidence="3" type="ORF">EPA93_21880</name>
</gene>
<accession>A0A4P6JSI7</accession>
<dbReference type="GO" id="GO:0006355">
    <property type="term" value="P:regulation of DNA-templated transcription"/>
    <property type="evidence" value="ECO:0007669"/>
    <property type="project" value="InterPro"/>
</dbReference>
<name>A0A4P6JSI7_KTERU</name>
<dbReference type="Gene3D" id="1.10.10.10">
    <property type="entry name" value="Winged helix-like DNA-binding domain superfamily/Winged helix DNA-binding domain"/>
    <property type="match status" value="1"/>
</dbReference>
<dbReference type="SUPFAM" id="SSF46894">
    <property type="entry name" value="C-terminal effector domain of the bipartite response regulators"/>
    <property type="match status" value="1"/>
</dbReference>
<evidence type="ECO:0000259" key="2">
    <source>
        <dbReference type="Pfam" id="PF09623"/>
    </source>
</evidence>
<dbReference type="KEGG" id="kbs:EPA93_21880"/>